<protein>
    <submittedName>
        <fullName evidence="1">Uncharacterized protein</fullName>
    </submittedName>
</protein>
<accession>A0ACC1HL16</accession>
<organism evidence="1 2">
    <name type="scientific">Spiromyces aspiralis</name>
    <dbReference type="NCBI Taxonomy" id="68401"/>
    <lineage>
        <taxon>Eukaryota</taxon>
        <taxon>Fungi</taxon>
        <taxon>Fungi incertae sedis</taxon>
        <taxon>Zoopagomycota</taxon>
        <taxon>Kickxellomycotina</taxon>
        <taxon>Kickxellomycetes</taxon>
        <taxon>Kickxellales</taxon>
        <taxon>Kickxellaceae</taxon>
        <taxon>Spiromyces</taxon>
    </lineage>
</organism>
<dbReference type="EMBL" id="JAMZIH010003331">
    <property type="protein sequence ID" value="KAJ1676892.1"/>
    <property type="molecule type" value="Genomic_DNA"/>
</dbReference>
<name>A0ACC1HL16_9FUNG</name>
<evidence type="ECO:0000313" key="1">
    <source>
        <dbReference type="EMBL" id="KAJ1676892.1"/>
    </source>
</evidence>
<proteinExistence type="predicted"/>
<sequence length="193" mass="21386">GAASHLTTVIVDLAKAVGVRPSSAEPSGPANGASNSKQQPAMHDIEWLKDYLDEKTDAMIQGIQAMLSILRTELDCERLFVTLKGVIQTTDVTIKACQPVFRQAAENPSLIPPSFTQFKPDDSIKVLEMIKNTHLRLADLKNDVDDALALTNNSDLYDPIVVEFMDDITFKRNLTDALYDLARVNKQLVQLFE</sequence>
<gene>
    <name evidence="1" type="ORF">EV182_007305</name>
</gene>
<reference evidence="1" key="1">
    <citation type="submission" date="2022-06" db="EMBL/GenBank/DDBJ databases">
        <title>Phylogenomic reconstructions and comparative analyses of Kickxellomycotina fungi.</title>
        <authorList>
            <person name="Reynolds N.K."/>
            <person name="Stajich J.E."/>
            <person name="Barry K."/>
            <person name="Grigoriev I.V."/>
            <person name="Crous P."/>
            <person name="Smith M.E."/>
        </authorList>
    </citation>
    <scope>NUCLEOTIDE SEQUENCE</scope>
    <source>
        <strain evidence="1">RSA 2271</strain>
    </source>
</reference>
<dbReference type="Proteomes" id="UP001145114">
    <property type="component" value="Unassembled WGS sequence"/>
</dbReference>
<feature type="non-terminal residue" evidence="1">
    <location>
        <position position="1"/>
    </location>
</feature>
<comment type="caution">
    <text evidence="1">The sequence shown here is derived from an EMBL/GenBank/DDBJ whole genome shotgun (WGS) entry which is preliminary data.</text>
</comment>
<keyword evidence="2" id="KW-1185">Reference proteome</keyword>
<evidence type="ECO:0000313" key="2">
    <source>
        <dbReference type="Proteomes" id="UP001145114"/>
    </source>
</evidence>